<dbReference type="EnsemblPlants" id="Pp3c27_6140V3.1">
    <property type="protein sequence ID" value="Pp3c27_6140V3.1"/>
    <property type="gene ID" value="Pp3c27_6140"/>
</dbReference>
<dbReference type="RefSeq" id="XP_024367341.1">
    <property type="nucleotide sequence ID" value="XM_024511573.2"/>
</dbReference>
<protein>
    <submittedName>
        <fullName evidence="1 2">Uncharacterized protein</fullName>
    </submittedName>
</protein>
<dbReference type="GeneID" id="112278304"/>
<dbReference type="PANTHER" id="PTHR34196:SF2">
    <property type="entry name" value="OS02G0697700 PROTEIN"/>
    <property type="match status" value="1"/>
</dbReference>
<keyword evidence="3" id="KW-1185">Reference proteome</keyword>
<dbReference type="EMBL" id="ABEU02000027">
    <property type="protein sequence ID" value="PNR26422.1"/>
    <property type="molecule type" value="Genomic_DNA"/>
</dbReference>
<dbReference type="PANTHER" id="PTHR34196">
    <property type="entry name" value="OS02G0697700 PROTEIN"/>
    <property type="match status" value="1"/>
</dbReference>
<dbReference type="RefSeq" id="XP_024367339.1">
    <property type="nucleotide sequence ID" value="XM_024511571.2"/>
</dbReference>
<evidence type="ECO:0000313" key="1">
    <source>
        <dbReference type="EMBL" id="PNR26422.1"/>
    </source>
</evidence>
<dbReference type="FunCoup" id="A0A2K1IAW4">
    <property type="interactions" value="1305"/>
</dbReference>
<dbReference type="OrthoDB" id="1909326at2759"/>
<dbReference type="RefSeq" id="XP_073387933.1">
    <property type="nucleotide sequence ID" value="XM_073531832.1"/>
</dbReference>
<reference evidence="1 3" key="1">
    <citation type="journal article" date="2008" name="Science">
        <title>The Physcomitrella genome reveals evolutionary insights into the conquest of land by plants.</title>
        <authorList>
            <person name="Rensing S."/>
            <person name="Lang D."/>
            <person name="Zimmer A."/>
            <person name="Terry A."/>
            <person name="Salamov A."/>
            <person name="Shapiro H."/>
            <person name="Nishiyama T."/>
            <person name="Perroud P.-F."/>
            <person name="Lindquist E."/>
            <person name="Kamisugi Y."/>
            <person name="Tanahashi T."/>
            <person name="Sakakibara K."/>
            <person name="Fujita T."/>
            <person name="Oishi K."/>
            <person name="Shin-I T."/>
            <person name="Kuroki Y."/>
            <person name="Toyoda A."/>
            <person name="Suzuki Y."/>
            <person name="Hashimoto A."/>
            <person name="Yamaguchi K."/>
            <person name="Sugano A."/>
            <person name="Kohara Y."/>
            <person name="Fujiyama A."/>
            <person name="Anterola A."/>
            <person name="Aoki S."/>
            <person name="Ashton N."/>
            <person name="Barbazuk W.B."/>
            <person name="Barker E."/>
            <person name="Bennetzen J."/>
            <person name="Bezanilla M."/>
            <person name="Blankenship R."/>
            <person name="Cho S.H."/>
            <person name="Dutcher S."/>
            <person name="Estelle M."/>
            <person name="Fawcett J.A."/>
            <person name="Gundlach H."/>
            <person name="Hanada K."/>
            <person name="Heyl A."/>
            <person name="Hicks K.A."/>
            <person name="Hugh J."/>
            <person name="Lohr M."/>
            <person name="Mayer K."/>
            <person name="Melkozernov A."/>
            <person name="Murata T."/>
            <person name="Nelson D."/>
            <person name="Pils B."/>
            <person name="Prigge M."/>
            <person name="Reiss B."/>
            <person name="Renner T."/>
            <person name="Rombauts S."/>
            <person name="Rushton P."/>
            <person name="Sanderfoot A."/>
            <person name="Schween G."/>
            <person name="Shiu S.-H."/>
            <person name="Stueber K."/>
            <person name="Theodoulou F.L."/>
            <person name="Tu H."/>
            <person name="Van de Peer Y."/>
            <person name="Verrier P.J."/>
            <person name="Waters E."/>
            <person name="Wood A."/>
            <person name="Yang L."/>
            <person name="Cove D."/>
            <person name="Cuming A."/>
            <person name="Hasebe M."/>
            <person name="Lucas S."/>
            <person name="Mishler D.B."/>
            <person name="Reski R."/>
            <person name="Grigoriev I."/>
            <person name="Quatrano R.S."/>
            <person name="Boore J.L."/>
        </authorList>
    </citation>
    <scope>NUCLEOTIDE SEQUENCE [LARGE SCALE GENOMIC DNA]</scope>
    <source>
        <strain evidence="2 3">cv. Gransden 2004</strain>
    </source>
</reference>
<dbReference type="PaxDb" id="3218-PP1S214_10V6.2"/>
<dbReference type="EnsemblPlants" id="Pp3c27_6140V3.2">
    <property type="protein sequence ID" value="Pp3c27_6140V3.2"/>
    <property type="gene ID" value="Pp3c27_6140"/>
</dbReference>
<dbReference type="RefSeq" id="XP_024367337.1">
    <property type="nucleotide sequence ID" value="XM_024511569.2"/>
</dbReference>
<accession>A0A2K1IAW4</accession>
<dbReference type="RefSeq" id="XP_024367342.1">
    <property type="nucleotide sequence ID" value="XM_024511574.2"/>
</dbReference>
<dbReference type="Proteomes" id="UP000006727">
    <property type="component" value="Chromosome 27"/>
</dbReference>
<dbReference type="AlphaFoldDB" id="A0A2K1IAW4"/>
<gene>
    <name evidence="2" type="primary">LOC112278304</name>
    <name evidence="1" type="ORF">PHYPA_030997</name>
</gene>
<sequence length="141" mass="15792">MVRSFRKFAFYSTSHRPKQHYVLVDTVRGKRISPDAALHGVPPLKTFVQIEHVSEPKEIDKPVQCPPSENSIIQDGLTWREIIASFRRQMKKTGTCQEGDAVGCTESITENPRRSDSGNLAEKNLLVTSSALARLITEALE</sequence>
<reference evidence="1 3" key="2">
    <citation type="journal article" date="2018" name="Plant J.">
        <title>The Physcomitrella patens chromosome-scale assembly reveals moss genome structure and evolution.</title>
        <authorList>
            <person name="Lang D."/>
            <person name="Ullrich K.K."/>
            <person name="Murat F."/>
            <person name="Fuchs J."/>
            <person name="Jenkins J."/>
            <person name="Haas F.B."/>
            <person name="Piednoel M."/>
            <person name="Gundlach H."/>
            <person name="Van Bel M."/>
            <person name="Meyberg R."/>
            <person name="Vives C."/>
            <person name="Morata J."/>
            <person name="Symeonidi A."/>
            <person name="Hiss M."/>
            <person name="Muchero W."/>
            <person name="Kamisugi Y."/>
            <person name="Saleh O."/>
            <person name="Blanc G."/>
            <person name="Decker E.L."/>
            <person name="van Gessel N."/>
            <person name="Grimwood J."/>
            <person name="Hayes R.D."/>
            <person name="Graham S.W."/>
            <person name="Gunter L.E."/>
            <person name="McDaniel S.F."/>
            <person name="Hoernstein S.N.W."/>
            <person name="Larsson A."/>
            <person name="Li F.W."/>
            <person name="Perroud P.F."/>
            <person name="Phillips J."/>
            <person name="Ranjan P."/>
            <person name="Rokshar D.S."/>
            <person name="Rothfels C.J."/>
            <person name="Schneider L."/>
            <person name="Shu S."/>
            <person name="Stevenson D.W."/>
            <person name="Thummler F."/>
            <person name="Tillich M."/>
            <person name="Villarreal Aguilar J.C."/>
            <person name="Widiez T."/>
            <person name="Wong G.K."/>
            <person name="Wymore A."/>
            <person name="Zhang Y."/>
            <person name="Zimmer A.D."/>
            <person name="Quatrano R.S."/>
            <person name="Mayer K.F.X."/>
            <person name="Goodstein D."/>
            <person name="Casacuberta J.M."/>
            <person name="Vandepoele K."/>
            <person name="Reski R."/>
            <person name="Cuming A.C."/>
            <person name="Tuskan G.A."/>
            <person name="Maumus F."/>
            <person name="Salse J."/>
            <person name="Schmutz J."/>
            <person name="Rensing S.A."/>
        </authorList>
    </citation>
    <scope>NUCLEOTIDE SEQUENCE [LARGE SCALE GENOMIC DNA]</scope>
    <source>
        <strain evidence="2 3">cv. Gransden 2004</strain>
    </source>
</reference>
<dbReference type="RefSeq" id="XP_024367338.1">
    <property type="nucleotide sequence ID" value="XM_024511570.2"/>
</dbReference>
<dbReference type="KEGG" id="ppp:112278304"/>
<reference evidence="2" key="3">
    <citation type="submission" date="2020-12" db="UniProtKB">
        <authorList>
            <consortium name="EnsemblPlants"/>
        </authorList>
    </citation>
    <scope>IDENTIFICATION</scope>
</reference>
<evidence type="ECO:0000313" key="2">
    <source>
        <dbReference type="EnsemblPlants" id="Pp3c27_6140V3.1"/>
    </source>
</evidence>
<dbReference type="RefSeq" id="XP_073387934.1">
    <property type="nucleotide sequence ID" value="XM_073531833.1"/>
</dbReference>
<name>A0A2K1IAW4_PHYPA</name>
<organism evidence="1">
    <name type="scientific">Physcomitrium patens</name>
    <name type="common">Spreading-leaved earth moss</name>
    <name type="synonym">Physcomitrella patens</name>
    <dbReference type="NCBI Taxonomy" id="3218"/>
    <lineage>
        <taxon>Eukaryota</taxon>
        <taxon>Viridiplantae</taxon>
        <taxon>Streptophyta</taxon>
        <taxon>Embryophyta</taxon>
        <taxon>Bryophyta</taxon>
        <taxon>Bryophytina</taxon>
        <taxon>Bryopsida</taxon>
        <taxon>Funariidae</taxon>
        <taxon>Funariales</taxon>
        <taxon>Funariaceae</taxon>
        <taxon>Physcomitrium</taxon>
    </lineage>
</organism>
<dbReference type="RefSeq" id="XP_024367340.1">
    <property type="nucleotide sequence ID" value="XM_024511572.2"/>
</dbReference>
<dbReference type="Gramene" id="Pp3c27_6140V3.1">
    <property type="protein sequence ID" value="Pp3c27_6140V3.1"/>
    <property type="gene ID" value="Pp3c27_6140"/>
</dbReference>
<dbReference type="Gramene" id="Pp3c27_6140V3.2">
    <property type="protein sequence ID" value="Pp3c27_6140V3.2"/>
    <property type="gene ID" value="Pp3c27_6140"/>
</dbReference>
<proteinExistence type="predicted"/>
<evidence type="ECO:0000313" key="3">
    <source>
        <dbReference type="Proteomes" id="UP000006727"/>
    </source>
</evidence>